<dbReference type="PANTHER" id="PTHR47287:SF9">
    <property type="entry name" value="ZINC FINGER PROTEIN 4-LIKE"/>
    <property type="match status" value="1"/>
</dbReference>
<name>A0AAQ3K7V2_9LILI</name>
<dbReference type="SUPFAM" id="SSF57667">
    <property type="entry name" value="beta-beta-alpha zinc fingers"/>
    <property type="match status" value="1"/>
</dbReference>
<accession>A0AAQ3K7V2</accession>
<dbReference type="PROSITE" id="PS00028">
    <property type="entry name" value="ZINC_FINGER_C2H2_1"/>
    <property type="match status" value="1"/>
</dbReference>
<evidence type="ECO:0000256" key="7">
    <source>
        <dbReference type="SAM" id="MobiDB-lite"/>
    </source>
</evidence>
<evidence type="ECO:0000256" key="2">
    <source>
        <dbReference type="ARBA" id="ARBA00022723"/>
    </source>
</evidence>
<keyword evidence="4" id="KW-0862">Zinc</keyword>
<dbReference type="EMBL" id="CP136893">
    <property type="protein sequence ID" value="WOL03742.1"/>
    <property type="molecule type" value="Genomic_DNA"/>
</dbReference>
<evidence type="ECO:0000256" key="5">
    <source>
        <dbReference type="ARBA" id="ARBA00023242"/>
    </source>
</evidence>
<dbReference type="GO" id="GO:0005634">
    <property type="term" value="C:nucleus"/>
    <property type="evidence" value="ECO:0007669"/>
    <property type="project" value="UniProtKB-SubCell"/>
</dbReference>
<keyword evidence="2" id="KW-0479">Metal-binding</keyword>
<dbReference type="Pfam" id="PF13912">
    <property type="entry name" value="zf-C2H2_6"/>
    <property type="match status" value="1"/>
</dbReference>
<dbReference type="Proteomes" id="UP001327560">
    <property type="component" value="Chromosome 4"/>
</dbReference>
<keyword evidence="3 6" id="KW-0863">Zinc-finger</keyword>
<comment type="subcellular location">
    <subcellularLocation>
        <location evidence="1">Nucleus</location>
    </subcellularLocation>
</comment>
<keyword evidence="10" id="KW-1185">Reference proteome</keyword>
<evidence type="ECO:0000256" key="4">
    <source>
        <dbReference type="ARBA" id="ARBA00022833"/>
    </source>
</evidence>
<gene>
    <name evidence="9" type="ORF">Cni_G12462</name>
</gene>
<feature type="domain" description="C2H2-type" evidence="8">
    <location>
        <begin position="41"/>
        <end position="68"/>
    </location>
</feature>
<dbReference type="PROSITE" id="PS50157">
    <property type="entry name" value="ZINC_FINGER_C2H2_2"/>
    <property type="match status" value="1"/>
</dbReference>
<evidence type="ECO:0000313" key="10">
    <source>
        <dbReference type="Proteomes" id="UP001327560"/>
    </source>
</evidence>
<dbReference type="InterPro" id="IPR044246">
    <property type="entry name" value="ZFP3-like"/>
</dbReference>
<proteinExistence type="predicted"/>
<feature type="compositionally biased region" description="Polar residues" evidence="7">
    <location>
        <begin position="1"/>
        <end position="10"/>
    </location>
</feature>
<evidence type="ECO:0000259" key="8">
    <source>
        <dbReference type="PROSITE" id="PS50157"/>
    </source>
</evidence>
<sequence>MAAPNSSGSSGCYDFLKAPMPMEPPPTAAETAPRPPPARTFPCAYCSRRFSTSQALGGHQNAHKKERAAAAARKPPPAAAGPYMIPELTPRPPPPLPVFLQPALSSHGGGFAYFYSLAMPQLPVAAPPASAAGPDDSTTTGSTSDDLDLSLHL</sequence>
<dbReference type="Gene3D" id="3.30.160.60">
    <property type="entry name" value="Classic Zinc Finger"/>
    <property type="match status" value="1"/>
</dbReference>
<dbReference type="PANTHER" id="PTHR47287">
    <property type="entry name" value="C2H2 AND C2HC ZINC FINGERS SUPERFAMILY PROTEIN"/>
    <property type="match status" value="1"/>
</dbReference>
<feature type="compositionally biased region" description="Pro residues" evidence="7">
    <location>
        <begin position="21"/>
        <end position="36"/>
    </location>
</feature>
<evidence type="ECO:0000256" key="1">
    <source>
        <dbReference type="ARBA" id="ARBA00004123"/>
    </source>
</evidence>
<keyword evidence="5" id="KW-0539">Nucleus</keyword>
<dbReference type="AlphaFoldDB" id="A0AAQ3K7V2"/>
<evidence type="ECO:0000256" key="6">
    <source>
        <dbReference type="PROSITE-ProRule" id="PRU00042"/>
    </source>
</evidence>
<dbReference type="GO" id="GO:0008270">
    <property type="term" value="F:zinc ion binding"/>
    <property type="evidence" value="ECO:0007669"/>
    <property type="project" value="UniProtKB-KW"/>
</dbReference>
<dbReference type="InterPro" id="IPR036236">
    <property type="entry name" value="Znf_C2H2_sf"/>
</dbReference>
<feature type="region of interest" description="Disordered" evidence="7">
    <location>
        <begin position="1"/>
        <end position="36"/>
    </location>
</feature>
<feature type="region of interest" description="Disordered" evidence="7">
    <location>
        <begin position="125"/>
        <end position="153"/>
    </location>
</feature>
<organism evidence="9 10">
    <name type="scientific">Canna indica</name>
    <name type="common">Indian-shot</name>
    <dbReference type="NCBI Taxonomy" id="4628"/>
    <lineage>
        <taxon>Eukaryota</taxon>
        <taxon>Viridiplantae</taxon>
        <taxon>Streptophyta</taxon>
        <taxon>Embryophyta</taxon>
        <taxon>Tracheophyta</taxon>
        <taxon>Spermatophyta</taxon>
        <taxon>Magnoliopsida</taxon>
        <taxon>Liliopsida</taxon>
        <taxon>Zingiberales</taxon>
        <taxon>Cannaceae</taxon>
        <taxon>Canna</taxon>
    </lineage>
</organism>
<reference evidence="9 10" key="1">
    <citation type="submission" date="2023-10" db="EMBL/GenBank/DDBJ databases">
        <title>Chromosome-scale genome assembly provides insights into flower coloration mechanisms of Canna indica.</title>
        <authorList>
            <person name="Li C."/>
        </authorList>
    </citation>
    <scope>NUCLEOTIDE SEQUENCE [LARGE SCALE GENOMIC DNA]</scope>
    <source>
        <tissue evidence="9">Flower</tissue>
    </source>
</reference>
<dbReference type="GO" id="GO:0009788">
    <property type="term" value="P:negative regulation of abscisic acid-activated signaling pathway"/>
    <property type="evidence" value="ECO:0007669"/>
    <property type="project" value="InterPro"/>
</dbReference>
<evidence type="ECO:0000256" key="3">
    <source>
        <dbReference type="ARBA" id="ARBA00022771"/>
    </source>
</evidence>
<feature type="region of interest" description="Disordered" evidence="7">
    <location>
        <begin position="54"/>
        <end position="89"/>
    </location>
</feature>
<evidence type="ECO:0000313" key="9">
    <source>
        <dbReference type="EMBL" id="WOL03742.1"/>
    </source>
</evidence>
<dbReference type="InterPro" id="IPR013087">
    <property type="entry name" value="Znf_C2H2_type"/>
</dbReference>
<protein>
    <recommendedName>
        <fullName evidence="8">C2H2-type domain-containing protein</fullName>
    </recommendedName>
</protein>